<dbReference type="PANTHER" id="PTHR30329">
    <property type="entry name" value="STATOR ELEMENT OF FLAGELLAR MOTOR COMPLEX"/>
    <property type="match status" value="1"/>
</dbReference>
<dbReference type="SUPFAM" id="SSF103088">
    <property type="entry name" value="OmpA-like"/>
    <property type="match status" value="1"/>
</dbReference>
<dbReference type="PROSITE" id="PS51123">
    <property type="entry name" value="OMPA_2"/>
    <property type="match status" value="1"/>
</dbReference>
<dbReference type="InterPro" id="IPR006664">
    <property type="entry name" value="OMP_bac"/>
</dbReference>
<dbReference type="InterPro" id="IPR036737">
    <property type="entry name" value="OmpA-like_sf"/>
</dbReference>
<dbReference type="Proteomes" id="UP001162780">
    <property type="component" value="Chromosome"/>
</dbReference>
<evidence type="ECO:0000259" key="7">
    <source>
        <dbReference type="PROSITE" id="PS51123"/>
    </source>
</evidence>
<dbReference type="Gene3D" id="3.30.1330.60">
    <property type="entry name" value="OmpA-like domain"/>
    <property type="match status" value="1"/>
</dbReference>
<evidence type="ECO:0000256" key="3">
    <source>
        <dbReference type="ARBA" id="ARBA00023237"/>
    </source>
</evidence>
<dbReference type="InterPro" id="IPR050330">
    <property type="entry name" value="Bact_OuterMem_StrucFunc"/>
</dbReference>
<organism evidence="8 9">
    <name type="scientific">Methylomonas rapida</name>
    <dbReference type="NCBI Taxonomy" id="2963939"/>
    <lineage>
        <taxon>Bacteria</taxon>
        <taxon>Pseudomonadati</taxon>
        <taxon>Pseudomonadota</taxon>
        <taxon>Gammaproteobacteria</taxon>
        <taxon>Methylococcales</taxon>
        <taxon>Methylococcaceae</taxon>
        <taxon>Methylomonas</taxon>
    </lineage>
</organism>
<accession>A0ABY7GF43</accession>
<proteinExistence type="predicted"/>
<keyword evidence="6" id="KW-1133">Transmembrane helix</keyword>
<evidence type="ECO:0000256" key="2">
    <source>
        <dbReference type="ARBA" id="ARBA00023136"/>
    </source>
</evidence>
<sequence length="244" mass="26246">MKNRRSLDYDGLDGVLLSTDGSRTQWYQSPWFLLVICALLLGLLLFQTLNQQLPAEITAAQPPQAGLAHTDQAEAAKNTDAPAAENIPASLPSPENATGSSQAVDTQAAGEVPVAHEQETRPVIEPAAKPIFSVNFKLASSKLGTLNPEQAQALIDAAQSCSDKIQLTGHTCSLGSDQRNRKLGLARAKAVENWLVAKGIPRHRIVTVSEGMYRPVAPNDTQMGQALNRRTELACLDQSSTRQD</sequence>
<evidence type="ECO:0000256" key="1">
    <source>
        <dbReference type="ARBA" id="ARBA00004442"/>
    </source>
</evidence>
<dbReference type="RefSeq" id="WP_255188881.1">
    <property type="nucleotide sequence ID" value="NZ_CP113517.1"/>
</dbReference>
<evidence type="ECO:0000313" key="8">
    <source>
        <dbReference type="EMBL" id="WAR43895.1"/>
    </source>
</evidence>
<feature type="transmembrane region" description="Helical" evidence="6">
    <location>
        <begin position="31"/>
        <end position="49"/>
    </location>
</feature>
<protein>
    <submittedName>
        <fullName evidence="8">OmpA family protein</fullName>
    </submittedName>
</protein>
<dbReference type="InterPro" id="IPR006665">
    <property type="entry name" value="OmpA-like"/>
</dbReference>
<dbReference type="EMBL" id="CP113517">
    <property type="protein sequence ID" value="WAR43895.1"/>
    <property type="molecule type" value="Genomic_DNA"/>
</dbReference>
<keyword evidence="6" id="KW-0812">Transmembrane</keyword>
<gene>
    <name evidence="8" type="ORF">NM686_016175</name>
</gene>
<dbReference type="CDD" id="cd07185">
    <property type="entry name" value="OmpA_C-like"/>
    <property type="match status" value="1"/>
</dbReference>
<evidence type="ECO:0000256" key="6">
    <source>
        <dbReference type="SAM" id="Phobius"/>
    </source>
</evidence>
<feature type="compositionally biased region" description="Polar residues" evidence="5">
    <location>
        <begin position="93"/>
        <end position="105"/>
    </location>
</feature>
<feature type="region of interest" description="Disordered" evidence="5">
    <location>
        <begin position="64"/>
        <end position="121"/>
    </location>
</feature>
<dbReference type="PRINTS" id="PR01021">
    <property type="entry name" value="OMPADOMAIN"/>
</dbReference>
<keyword evidence="2 4" id="KW-0472">Membrane</keyword>
<evidence type="ECO:0000313" key="9">
    <source>
        <dbReference type="Proteomes" id="UP001162780"/>
    </source>
</evidence>
<dbReference type="PANTHER" id="PTHR30329:SF21">
    <property type="entry name" value="LIPOPROTEIN YIAD-RELATED"/>
    <property type="match status" value="1"/>
</dbReference>
<comment type="subcellular location">
    <subcellularLocation>
        <location evidence="1">Cell outer membrane</location>
    </subcellularLocation>
</comment>
<feature type="domain" description="OmpA-like" evidence="7">
    <location>
        <begin position="123"/>
        <end position="239"/>
    </location>
</feature>
<reference evidence="8" key="1">
    <citation type="submission" date="2022-11" db="EMBL/GenBank/DDBJ databases">
        <title>Methylomonas rapida sp. nov., Carotenoid-Producing Obligate Methanotrophs with High Growth Characteristics and Biotechnological Potential.</title>
        <authorList>
            <person name="Tikhonova E.N."/>
            <person name="Suleimanov R.Z."/>
            <person name="Miroshnikov K."/>
            <person name="Oshkin I.Y."/>
            <person name="Belova S.E."/>
            <person name="Danilova O.V."/>
            <person name="Ashikhmin A."/>
            <person name="Konopkin A."/>
            <person name="But S.Y."/>
            <person name="Khmelenina V.N."/>
            <person name="Kuznetsov N."/>
            <person name="Pimenov N.V."/>
            <person name="Dedysh S.N."/>
        </authorList>
    </citation>
    <scope>NUCLEOTIDE SEQUENCE</scope>
    <source>
        <strain evidence="8">MP1</strain>
    </source>
</reference>
<keyword evidence="3" id="KW-0998">Cell outer membrane</keyword>
<dbReference type="Pfam" id="PF00691">
    <property type="entry name" value="OmpA"/>
    <property type="match status" value="1"/>
</dbReference>
<evidence type="ECO:0000256" key="4">
    <source>
        <dbReference type="PROSITE-ProRule" id="PRU00473"/>
    </source>
</evidence>
<evidence type="ECO:0000256" key="5">
    <source>
        <dbReference type="SAM" id="MobiDB-lite"/>
    </source>
</evidence>
<name>A0ABY7GF43_9GAMM</name>
<keyword evidence="9" id="KW-1185">Reference proteome</keyword>